<keyword evidence="6 10" id="KW-0472">Membrane</keyword>
<dbReference type="Proteomes" id="UP000822688">
    <property type="component" value="Chromosome V"/>
</dbReference>
<evidence type="ECO:0000313" key="12">
    <source>
        <dbReference type="Proteomes" id="UP000822688"/>
    </source>
</evidence>
<gene>
    <name evidence="11" type="ORF">KC19_VG253000</name>
</gene>
<evidence type="ECO:0000313" key="11">
    <source>
        <dbReference type="EMBL" id="KAG0574310.1"/>
    </source>
</evidence>
<evidence type="ECO:0000256" key="4">
    <source>
        <dbReference type="ARBA" id="ARBA00022692"/>
    </source>
</evidence>
<feature type="transmembrane region" description="Helical" evidence="10">
    <location>
        <begin position="463"/>
        <end position="484"/>
    </location>
</feature>
<dbReference type="InterPro" id="IPR003691">
    <property type="entry name" value="FluC"/>
</dbReference>
<comment type="catalytic activity">
    <reaction evidence="8">
        <text>fluoride(in) = fluoride(out)</text>
        <dbReference type="Rhea" id="RHEA:76159"/>
        <dbReference type="ChEBI" id="CHEBI:17051"/>
    </reaction>
    <physiologicalReaction direction="left-to-right" evidence="8">
        <dbReference type="Rhea" id="RHEA:76160"/>
    </physiologicalReaction>
</comment>
<dbReference type="Pfam" id="PF02537">
    <property type="entry name" value="CRCB"/>
    <property type="match status" value="2"/>
</dbReference>
<comment type="subcellular location">
    <subcellularLocation>
        <location evidence="2">Cell membrane</location>
        <topology evidence="2">Multi-pass membrane protein</topology>
    </subcellularLocation>
</comment>
<sequence>MAGFPEGGNVSEGSGVADCGAVAMLHWQGGVVDGKDGVVAQGMRMQPVAQQCLHPVRAGLLGSHSTLAAEAGALVIAIDQEIEATEERRRVEVERLRDGAGERDNASASASTTDKKESHDNISALMTQYNLNNHSDSSPPGVISAFEVREPQSIHGDPVIHERLTPTMEYVSALAHLTTFGILGVCIRYGLRILFSNIANITAEDSSLLVDLPSNMVGCFFMGWVGVVLKKDIAAFSELLVIGLSTGLMGSITTYASWNQALIFLITKGLWVRSIVGLIIGMELSQMSLLVGMDSAKALRLGLMHIRRDRARRDWQKKWGPSPDNLRRRKISLFIFLATSIILWVAALLLTVIDVNSTIRRRLWLSCVVGPPGVWARWLLARLNGQGIGRNQYLKWLPVGTLLTNVVAATLQAVLGTVLLASPEDASLLCKGLQTGLLGCMSTVSTFVTEIHSLHQGPKRWRAYAYFCIMFVCSYSMGLLVYTLPVLTDHL</sequence>
<feature type="transmembrane region" description="Helical" evidence="10">
    <location>
        <begin position="331"/>
        <end position="351"/>
    </location>
</feature>
<evidence type="ECO:0000256" key="2">
    <source>
        <dbReference type="ARBA" id="ARBA00004651"/>
    </source>
</evidence>
<evidence type="ECO:0000256" key="5">
    <source>
        <dbReference type="ARBA" id="ARBA00022989"/>
    </source>
</evidence>
<dbReference type="GO" id="GO:1903425">
    <property type="term" value="F:fluoride transmembrane transporter activity"/>
    <property type="evidence" value="ECO:0007669"/>
    <property type="project" value="TreeGrafter"/>
</dbReference>
<feature type="compositionally biased region" description="Basic and acidic residues" evidence="9">
    <location>
        <begin position="94"/>
        <end position="105"/>
    </location>
</feature>
<evidence type="ECO:0000256" key="6">
    <source>
        <dbReference type="ARBA" id="ARBA00023136"/>
    </source>
</evidence>
<feature type="transmembrane region" description="Helical" evidence="10">
    <location>
        <begin position="239"/>
        <end position="258"/>
    </location>
</feature>
<evidence type="ECO:0000256" key="10">
    <source>
        <dbReference type="SAM" id="Phobius"/>
    </source>
</evidence>
<feature type="transmembrane region" description="Helical" evidence="10">
    <location>
        <begin position="173"/>
        <end position="195"/>
    </location>
</feature>
<dbReference type="GO" id="GO:0005886">
    <property type="term" value="C:plasma membrane"/>
    <property type="evidence" value="ECO:0007669"/>
    <property type="project" value="UniProtKB-SubCell"/>
</dbReference>
<evidence type="ECO:0000256" key="7">
    <source>
        <dbReference type="ARBA" id="ARBA00035120"/>
    </source>
</evidence>
<proteinExistence type="inferred from homology"/>
<comment type="function">
    <text evidence="1">Fluoride channel required for the rapid expulsion of cytoplasmic fluoride.</text>
</comment>
<dbReference type="AlphaFoldDB" id="A0A8T0HTE3"/>
<comment type="caution">
    <text evidence="11">The sequence shown here is derived from an EMBL/GenBank/DDBJ whole genome shotgun (WGS) entry which is preliminary data.</text>
</comment>
<accession>A0A8T0HTE3</accession>
<comment type="similarity">
    <text evidence="7">Belongs to the fluoride channel Fluc/FEX (TC 1.A.43) family.</text>
</comment>
<keyword evidence="5 10" id="KW-1133">Transmembrane helix</keyword>
<evidence type="ECO:0000256" key="1">
    <source>
        <dbReference type="ARBA" id="ARBA00002598"/>
    </source>
</evidence>
<dbReference type="PANTHER" id="PTHR28259:SF1">
    <property type="entry name" value="FLUORIDE EXPORT PROTEIN 1-RELATED"/>
    <property type="match status" value="1"/>
</dbReference>
<feature type="transmembrane region" description="Helical" evidence="10">
    <location>
        <begin position="270"/>
        <end position="291"/>
    </location>
</feature>
<evidence type="ECO:0000256" key="3">
    <source>
        <dbReference type="ARBA" id="ARBA00022475"/>
    </source>
</evidence>
<organism evidence="11 12">
    <name type="scientific">Ceratodon purpureus</name>
    <name type="common">Fire moss</name>
    <name type="synonym">Dicranum purpureum</name>
    <dbReference type="NCBI Taxonomy" id="3225"/>
    <lineage>
        <taxon>Eukaryota</taxon>
        <taxon>Viridiplantae</taxon>
        <taxon>Streptophyta</taxon>
        <taxon>Embryophyta</taxon>
        <taxon>Bryophyta</taxon>
        <taxon>Bryophytina</taxon>
        <taxon>Bryopsida</taxon>
        <taxon>Dicranidae</taxon>
        <taxon>Pseudoditrichales</taxon>
        <taxon>Ditrichaceae</taxon>
        <taxon>Ceratodon</taxon>
    </lineage>
</organism>
<keyword evidence="3" id="KW-1003">Cell membrane</keyword>
<evidence type="ECO:0000256" key="8">
    <source>
        <dbReference type="ARBA" id="ARBA00035585"/>
    </source>
</evidence>
<reference evidence="11" key="1">
    <citation type="submission" date="2020-06" db="EMBL/GenBank/DDBJ databases">
        <title>WGS assembly of Ceratodon purpureus strain R40.</title>
        <authorList>
            <person name="Carey S.B."/>
            <person name="Jenkins J."/>
            <person name="Shu S."/>
            <person name="Lovell J.T."/>
            <person name="Sreedasyam A."/>
            <person name="Maumus F."/>
            <person name="Tiley G.P."/>
            <person name="Fernandez-Pozo N."/>
            <person name="Barry K."/>
            <person name="Chen C."/>
            <person name="Wang M."/>
            <person name="Lipzen A."/>
            <person name="Daum C."/>
            <person name="Saski C.A."/>
            <person name="Payton A.C."/>
            <person name="Mcbreen J.C."/>
            <person name="Conrad R.E."/>
            <person name="Kollar L.M."/>
            <person name="Olsson S."/>
            <person name="Huttunen S."/>
            <person name="Landis J.B."/>
            <person name="Wickett N.J."/>
            <person name="Johnson M.G."/>
            <person name="Rensing S.A."/>
            <person name="Grimwood J."/>
            <person name="Schmutz J."/>
            <person name="Mcdaniel S.F."/>
        </authorList>
    </citation>
    <scope>NUCLEOTIDE SEQUENCE</scope>
    <source>
        <strain evidence="11">R40</strain>
    </source>
</reference>
<keyword evidence="12" id="KW-1185">Reference proteome</keyword>
<name>A0A8T0HTE3_CERPU</name>
<protein>
    <submittedName>
        <fullName evidence="11">Uncharacterized protein</fullName>
    </submittedName>
</protein>
<dbReference type="EMBL" id="CM026426">
    <property type="protein sequence ID" value="KAG0574310.1"/>
    <property type="molecule type" value="Genomic_DNA"/>
</dbReference>
<dbReference type="PANTHER" id="PTHR28259">
    <property type="entry name" value="FLUORIDE EXPORT PROTEIN 1-RELATED"/>
    <property type="match status" value="1"/>
</dbReference>
<feature type="transmembrane region" description="Helical" evidence="10">
    <location>
        <begin position="207"/>
        <end position="227"/>
    </location>
</feature>
<evidence type="ECO:0000256" key="9">
    <source>
        <dbReference type="SAM" id="MobiDB-lite"/>
    </source>
</evidence>
<keyword evidence="4 10" id="KW-0812">Transmembrane</keyword>
<feature type="region of interest" description="Disordered" evidence="9">
    <location>
        <begin position="94"/>
        <end position="119"/>
    </location>
</feature>